<proteinExistence type="predicted"/>
<dbReference type="PANTHER" id="PTHR47493">
    <property type="entry name" value="OS08G0520200 PROTEIN"/>
    <property type="match status" value="1"/>
</dbReference>
<evidence type="ECO:0000256" key="1">
    <source>
        <dbReference type="ARBA" id="ARBA00022737"/>
    </source>
</evidence>
<dbReference type="Proteomes" id="UP001415857">
    <property type="component" value="Unassembled WGS sequence"/>
</dbReference>
<dbReference type="PROSITE" id="PS51375">
    <property type="entry name" value="PPR"/>
    <property type="match status" value="1"/>
</dbReference>
<protein>
    <recommendedName>
        <fullName evidence="5">Pentatricopeptide repeat-containing protein</fullName>
    </recommendedName>
</protein>
<dbReference type="InterPro" id="IPR011990">
    <property type="entry name" value="TPR-like_helical_dom_sf"/>
</dbReference>
<keyword evidence="4" id="KW-1185">Reference proteome</keyword>
<gene>
    <name evidence="3" type="ORF">L1049_000466</name>
</gene>
<dbReference type="Gene3D" id="1.25.40.10">
    <property type="entry name" value="Tetratricopeptide repeat domain"/>
    <property type="match status" value="1"/>
</dbReference>
<dbReference type="EMBL" id="JBBPBK010000015">
    <property type="protein sequence ID" value="KAK9268705.1"/>
    <property type="molecule type" value="Genomic_DNA"/>
</dbReference>
<evidence type="ECO:0000313" key="3">
    <source>
        <dbReference type="EMBL" id="KAK9268705.1"/>
    </source>
</evidence>
<dbReference type="AlphaFoldDB" id="A0AAP0N917"/>
<dbReference type="PANTHER" id="PTHR47493:SF1">
    <property type="entry name" value="OS08G0520200 PROTEIN"/>
    <property type="match status" value="1"/>
</dbReference>
<evidence type="ECO:0000256" key="2">
    <source>
        <dbReference type="PROSITE-ProRule" id="PRU00708"/>
    </source>
</evidence>
<sequence>MEAVSLLTVSTLKPKRSRVCLHQKHPASRTLARKIIWRWKQEGSVDGKDACVECASLIQILSRKRMPLVAQKLFLEMKSEGFQPDYSTLSALMLCYADNGLFPQAQAIWDEILNSSFMPDIQIVSELIDAYGKMGHFDEVTRILHQVSSRYFNLTPAVCSLAISFFGKRGQLDMMENALKELASSGFLVDSATGNALIRYYSIFGSLTEMEAAYGRLKRSRILIEREGIRAMAFAVYKRKKVLQIG</sequence>
<dbReference type="InterPro" id="IPR002885">
    <property type="entry name" value="PPR_rpt"/>
</dbReference>
<feature type="repeat" description="PPR" evidence="2">
    <location>
        <begin position="85"/>
        <end position="119"/>
    </location>
</feature>
<keyword evidence="1" id="KW-0677">Repeat</keyword>
<reference evidence="3 4" key="1">
    <citation type="journal article" date="2024" name="Plant J.">
        <title>Genome sequences and population genomics reveal climatic adaptation and genomic divergence between two closely related sweetgum species.</title>
        <authorList>
            <person name="Xu W.Q."/>
            <person name="Ren C.Q."/>
            <person name="Zhang X.Y."/>
            <person name="Comes H.P."/>
            <person name="Liu X.H."/>
            <person name="Li Y.G."/>
            <person name="Kettle C.J."/>
            <person name="Jalonen R."/>
            <person name="Gaisberger H."/>
            <person name="Ma Y.Z."/>
            <person name="Qiu Y.X."/>
        </authorList>
    </citation>
    <scope>NUCLEOTIDE SEQUENCE [LARGE SCALE GENOMIC DNA]</scope>
    <source>
        <strain evidence="3">Hangzhou</strain>
    </source>
</reference>
<dbReference type="Pfam" id="PF01535">
    <property type="entry name" value="PPR"/>
    <property type="match status" value="3"/>
</dbReference>
<evidence type="ECO:0000313" key="4">
    <source>
        <dbReference type="Proteomes" id="UP001415857"/>
    </source>
</evidence>
<name>A0AAP0N917_LIQFO</name>
<evidence type="ECO:0008006" key="5">
    <source>
        <dbReference type="Google" id="ProtNLM"/>
    </source>
</evidence>
<accession>A0AAP0N917</accession>
<organism evidence="3 4">
    <name type="scientific">Liquidambar formosana</name>
    <name type="common">Formosan gum</name>
    <dbReference type="NCBI Taxonomy" id="63359"/>
    <lineage>
        <taxon>Eukaryota</taxon>
        <taxon>Viridiplantae</taxon>
        <taxon>Streptophyta</taxon>
        <taxon>Embryophyta</taxon>
        <taxon>Tracheophyta</taxon>
        <taxon>Spermatophyta</taxon>
        <taxon>Magnoliopsida</taxon>
        <taxon>eudicotyledons</taxon>
        <taxon>Gunneridae</taxon>
        <taxon>Pentapetalae</taxon>
        <taxon>Saxifragales</taxon>
        <taxon>Altingiaceae</taxon>
        <taxon>Liquidambar</taxon>
    </lineage>
</organism>
<comment type="caution">
    <text evidence="3">The sequence shown here is derived from an EMBL/GenBank/DDBJ whole genome shotgun (WGS) entry which is preliminary data.</text>
</comment>